<evidence type="ECO:0000313" key="2">
    <source>
        <dbReference type="Proteomes" id="UP000270678"/>
    </source>
</evidence>
<dbReference type="AlphaFoldDB" id="A0A3S9UVP6"/>
<dbReference type="InterPro" id="IPR025551">
    <property type="entry name" value="WapI/YxiJ-like"/>
</dbReference>
<accession>A0A3S9UVP6</accession>
<proteinExistence type="predicted"/>
<dbReference type="KEGG" id="plut:EI981_08015"/>
<gene>
    <name evidence="1" type="ORF">EI981_08015</name>
</gene>
<organism evidence="1 2">
    <name type="scientific">Paenibacillus lutimineralis</name>
    <dbReference type="NCBI Taxonomy" id="2707005"/>
    <lineage>
        <taxon>Bacteria</taxon>
        <taxon>Bacillati</taxon>
        <taxon>Bacillota</taxon>
        <taxon>Bacilli</taxon>
        <taxon>Bacillales</taxon>
        <taxon>Paenibacillaceae</taxon>
        <taxon>Paenibacillus</taxon>
    </lineage>
</organism>
<dbReference type="Pfam" id="PF14176">
    <property type="entry name" value="YxiJ"/>
    <property type="match status" value="1"/>
</dbReference>
<sequence>MRYKKNGKYIDIAPDGTIVSFGSNNAYLSFKWRCWDLSSEEIREKISSLYNFQLANPFPYEDTSRMKIDVESDFELSEGESLNANFNDYCTLIVGTTSYILNGNVANIPEKQIEFLNEGFSKGFLNTVLLKQNWRTILNLKMSTLIMKN</sequence>
<dbReference type="EMBL" id="CP034346">
    <property type="protein sequence ID" value="AZS14404.1"/>
    <property type="molecule type" value="Genomic_DNA"/>
</dbReference>
<dbReference type="OrthoDB" id="2083321at2"/>
<dbReference type="Proteomes" id="UP000270678">
    <property type="component" value="Chromosome"/>
</dbReference>
<protein>
    <submittedName>
        <fullName evidence="1">Uncharacterized protein</fullName>
    </submittedName>
</protein>
<name>A0A3S9UVP6_9BACL</name>
<reference evidence="2" key="1">
    <citation type="submission" date="2018-12" db="EMBL/GenBank/DDBJ databases">
        <title>Complete genome sequence of Paenibacillus sp. MBLB1234.</title>
        <authorList>
            <person name="Nam Y.-D."/>
            <person name="Kang J."/>
            <person name="Chung W.-H."/>
            <person name="Park Y.S."/>
        </authorList>
    </citation>
    <scope>NUCLEOTIDE SEQUENCE [LARGE SCALE GENOMIC DNA]</scope>
    <source>
        <strain evidence="2">MBLB1234</strain>
    </source>
</reference>
<evidence type="ECO:0000313" key="1">
    <source>
        <dbReference type="EMBL" id="AZS14404.1"/>
    </source>
</evidence>
<keyword evidence="2" id="KW-1185">Reference proteome</keyword>